<comment type="caution">
    <text evidence="1">The sequence shown here is derived from an EMBL/GenBank/DDBJ whole genome shotgun (WGS) entry which is preliminary data.</text>
</comment>
<sequence>AGLRLILAMISFPLFLIKAQIAKKICAGRAVRSRLTQIKLHSHYLNGCKMAADCLFEVIDHDSLESEFWFILSDVLEQHPDFAIFSIFLYHSDFLL</sequence>
<gene>
    <name evidence="1" type="ORF">BO222_04150</name>
</gene>
<proteinExistence type="predicted"/>
<dbReference type="GeneID" id="82204133"/>
<dbReference type="EMBL" id="MPJW01000097">
    <property type="protein sequence ID" value="OLU40884.1"/>
    <property type="molecule type" value="Genomic_DNA"/>
</dbReference>
<dbReference type="AlphaFoldDB" id="A0A1U7NH61"/>
<protein>
    <submittedName>
        <fullName evidence="1">Uncharacterized protein</fullName>
    </submittedName>
</protein>
<dbReference type="RefSeq" id="WP_233131203.1">
    <property type="nucleotide sequence ID" value="NZ_MPJW01000097.1"/>
</dbReference>
<accession>A0A1U7NH61</accession>
<feature type="non-terminal residue" evidence="1">
    <location>
        <position position="1"/>
    </location>
</feature>
<evidence type="ECO:0000313" key="1">
    <source>
        <dbReference type="EMBL" id="OLU40884.1"/>
    </source>
</evidence>
<name>A0A1U7NH61_9FIRM</name>
<evidence type="ECO:0000313" key="2">
    <source>
        <dbReference type="Proteomes" id="UP000186341"/>
    </source>
</evidence>
<reference evidence="1 2" key="1">
    <citation type="submission" date="2016-11" db="EMBL/GenBank/DDBJ databases">
        <title>Description of two novel members of the family Erysipelotrichaceae: Ileibacterium lipovorans gen. nov., sp. nov. and Dubosiella newyorkensis, gen. nov., sp. nov.</title>
        <authorList>
            <person name="Cox L.M."/>
            <person name="Sohn J."/>
            <person name="Tyrrell K.L."/>
            <person name="Citron D.M."/>
            <person name="Lawson P.A."/>
            <person name="Patel N.B."/>
            <person name="Iizumi T."/>
            <person name="Perez-Perez G.I."/>
            <person name="Goldstein E.J."/>
            <person name="Blaser M.J."/>
        </authorList>
    </citation>
    <scope>NUCLEOTIDE SEQUENCE [LARGE SCALE GENOMIC DNA]</scope>
    <source>
        <strain evidence="1 2">NYU-BL-A3</strain>
    </source>
</reference>
<organism evidence="1 2">
    <name type="scientific">Ileibacterium valens</name>
    <dbReference type="NCBI Taxonomy" id="1862668"/>
    <lineage>
        <taxon>Bacteria</taxon>
        <taxon>Bacillati</taxon>
        <taxon>Bacillota</taxon>
        <taxon>Erysipelotrichia</taxon>
        <taxon>Erysipelotrichales</taxon>
        <taxon>Erysipelotrichaceae</taxon>
        <taxon>Ileibacterium</taxon>
    </lineage>
</organism>
<keyword evidence="2" id="KW-1185">Reference proteome</keyword>
<dbReference type="Proteomes" id="UP000186341">
    <property type="component" value="Unassembled WGS sequence"/>
</dbReference>